<dbReference type="PROSITE" id="PS50977">
    <property type="entry name" value="HTH_TETR_2"/>
    <property type="match status" value="1"/>
</dbReference>
<dbReference type="GO" id="GO:0000976">
    <property type="term" value="F:transcription cis-regulatory region binding"/>
    <property type="evidence" value="ECO:0007669"/>
    <property type="project" value="TreeGrafter"/>
</dbReference>
<dbReference type="Pfam" id="PF00440">
    <property type="entry name" value="TetR_N"/>
    <property type="match status" value="1"/>
</dbReference>
<keyword evidence="4" id="KW-0804">Transcription</keyword>
<dbReference type="Gene3D" id="1.10.10.60">
    <property type="entry name" value="Homeodomain-like"/>
    <property type="match status" value="1"/>
</dbReference>
<reference evidence="7 8" key="1">
    <citation type="submission" date="2016-03" db="EMBL/GenBank/DDBJ databases">
        <title>Genome sequence of Rhodococcus kyotonensis KB10.</title>
        <authorList>
            <person name="Jeong H."/>
            <person name="Hong C.E."/>
            <person name="Jo S.H."/>
            <person name="Park J.M."/>
        </authorList>
    </citation>
    <scope>NUCLEOTIDE SEQUENCE [LARGE SCALE GENOMIC DNA]</scope>
    <source>
        <strain evidence="7 8">KB10</strain>
    </source>
</reference>
<dbReference type="GO" id="GO:0003700">
    <property type="term" value="F:DNA-binding transcription factor activity"/>
    <property type="evidence" value="ECO:0007669"/>
    <property type="project" value="TreeGrafter"/>
</dbReference>
<organism evidence="7 8">
    <name type="scientific">Rhodococcoides kyotonense</name>
    <dbReference type="NCBI Taxonomy" id="398843"/>
    <lineage>
        <taxon>Bacteria</taxon>
        <taxon>Bacillati</taxon>
        <taxon>Actinomycetota</taxon>
        <taxon>Actinomycetes</taxon>
        <taxon>Mycobacteriales</taxon>
        <taxon>Nocardiaceae</taxon>
        <taxon>Rhodococcoides</taxon>
    </lineage>
</organism>
<dbReference type="InterPro" id="IPR036271">
    <property type="entry name" value="Tet_transcr_reg_TetR-rel_C_sf"/>
</dbReference>
<sequence>MQLRRADVLDGAIAILDEYGLGDLTMRRLATSLHVQPGALYWHFKDKQTLLGAIADHLLAGVDTPVEAAQWDEQLLELAHRLRNALLSHRDGAELVAATYASRLTTNRVRERIAAVCIRAGMARGHAELTADTLLYYILGQTVDEQSRMQMDSVGALADDASPLFESPDPTSKFEFGLGLFVDGVRHALGADERV</sequence>
<evidence type="ECO:0000256" key="1">
    <source>
        <dbReference type="ARBA" id="ARBA00022491"/>
    </source>
</evidence>
<evidence type="ECO:0000259" key="6">
    <source>
        <dbReference type="PROSITE" id="PS50977"/>
    </source>
</evidence>
<feature type="DNA-binding region" description="H-T-H motif" evidence="5">
    <location>
        <begin position="25"/>
        <end position="44"/>
    </location>
</feature>
<dbReference type="InterPro" id="IPR004111">
    <property type="entry name" value="Repressor_TetR_C"/>
</dbReference>
<comment type="caution">
    <text evidence="7">The sequence shown here is derived from an EMBL/GenBank/DDBJ whole genome shotgun (WGS) entry which is preliminary data.</text>
</comment>
<keyword evidence="2" id="KW-0805">Transcription regulation</keyword>
<dbReference type="InterPro" id="IPR050109">
    <property type="entry name" value="HTH-type_TetR-like_transc_reg"/>
</dbReference>
<dbReference type="PANTHER" id="PTHR30055">
    <property type="entry name" value="HTH-TYPE TRANSCRIPTIONAL REGULATOR RUTR"/>
    <property type="match status" value="1"/>
</dbReference>
<dbReference type="InterPro" id="IPR001647">
    <property type="entry name" value="HTH_TetR"/>
</dbReference>
<accession>A0A177YQ89</accession>
<dbReference type="Pfam" id="PF02909">
    <property type="entry name" value="TetR_C_1"/>
    <property type="match status" value="1"/>
</dbReference>
<dbReference type="InterPro" id="IPR003012">
    <property type="entry name" value="Tet_transcr_reg_TetR"/>
</dbReference>
<keyword evidence="1" id="KW-0678">Repressor</keyword>
<dbReference type="SUPFAM" id="SSF46689">
    <property type="entry name" value="Homeodomain-like"/>
    <property type="match status" value="1"/>
</dbReference>
<dbReference type="EMBL" id="LVHI01000001">
    <property type="protein sequence ID" value="OAK57450.1"/>
    <property type="molecule type" value="Genomic_DNA"/>
</dbReference>
<dbReference type="Proteomes" id="UP000077519">
    <property type="component" value="Unassembled WGS sequence"/>
</dbReference>
<evidence type="ECO:0000256" key="4">
    <source>
        <dbReference type="ARBA" id="ARBA00023163"/>
    </source>
</evidence>
<dbReference type="PRINTS" id="PR00455">
    <property type="entry name" value="HTHTETR"/>
</dbReference>
<dbReference type="RefSeq" id="WP_068420742.1">
    <property type="nucleotide sequence ID" value="NZ_LVHI01000001.1"/>
</dbReference>
<dbReference type="PRINTS" id="PR00400">
    <property type="entry name" value="TETREPRESSOR"/>
</dbReference>
<evidence type="ECO:0000256" key="5">
    <source>
        <dbReference type="PROSITE-ProRule" id="PRU00335"/>
    </source>
</evidence>
<proteinExistence type="predicted"/>
<feature type="domain" description="HTH tetR-type" evidence="6">
    <location>
        <begin position="2"/>
        <end position="62"/>
    </location>
</feature>
<dbReference type="PROSITE" id="PS01081">
    <property type="entry name" value="HTH_TETR_1"/>
    <property type="match status" value="1"/>
</dbReference>
<gene>
    <name evidence="7" type="ORF">A3K89_01220</name>
</gene>
<dbReference type="GO" id="GO:0046677">
    <property type="term" value="P:response to antibiotic"/>
    <property type="evidence" value="ECO:0007669"/>
    <property type="project" value="InterPro"/>
</dbReference>
<keyword evidence="8" id="KW-1185">Reference proteome</keyword>
<dbReference type="SUPFAM" id="SSF48498">
    <property type="entry name" value="Tetracyclin repressor-like, C-terminal domain"/>
    <property type="match status" value="1"/>
</dbReference>
<protein>
    <submittedName>
        <fullName evidence="7">TetR family transcriptional regulator</fullName>
    </submittedName>
</protein>
<dbReference type="PANTHER" id="PTHR30055:SF151">
    <property type="entry name" value="TRANSCRIPTIONAL REGULATORY PROTEIN"/>
    <property type="match status" value="1"/>
</dbReference>
<evidence type="ECO:0000256" key="3">
    <source>
        <dbReference type="ARBA" id="ARBA00023125"/>
    </source>
</evidence>
<evidence type="ECO:0000313" key="8">
    <source>
        <dbReference type="Proteomes" id="UP000077519"/>
    </source>
</evidence>
<evidence type="ECO:0000313" key="7">
    <source>
        <dbReference type="EMBL" id="OAK57450.1"/>
    </source>
</evidence>
<dbReference type="InterPro" id="IPR023772">
    <property type="entry name" value="DNA-bd_HTH_TetR-type_CS"/>
</dbReference>
<evidence type="ECO:0000256" key="2">
    <source>
        <dbReference type="ARBA" id="ARBA00023015"/>
    </source>
</evidence>
<dbReference type="GO" id="GO:0045892">
    <property type="term" value="P:negative regulation of DNA-templated transcription"/>
    <property type="evidence" value="ECO:0007669"/>
    <property type="project" value="InterPro"/>
</dbReference>
<name>A0A177YQ89_9NOCA</name>
<dbReference type="Gene3D" id="1.10.357.10">
    <property type="entry name" value="Tetracycline Repressor, domain 2"/>
    <property type="match status" value="1"/>
</dbReference>
<dbReference type="InterPro" id="IPR009057">
    <property type="entry name" value="Homeodomain-like_sf"/>
</dbReference>
<dbReference type="AlphaFoldDB" id="A0A177YQ89"/>
<keyword evidence="3 5" id="KW-0238">DNA-binding</keyword>